<gene>
    <name evidence="1" type="ORF">ACFOEV_18195</name>
</gene>
<sequence length="230" mass="26260">MKVAIMQPYIFPYIGYYQLVACADKFVIYDDVNYIKRGYINRNYILDHGKKRRFTIPVPGASIHKKISELKFSSDVEAQLKGIQHAYSKAPCYDDVFPIIKKVFEGRDRDISEVCCDGIKSVFDYLGVNVSMCSSSQIDYDRELCGSEKLMNICDSLGARDYVNSVGGEKLYDKHYFSSRGYNLSFLRTNDFGYSQAGVSCFISNLSMIDTLMRCSKDEVGEILHKYDLV</sequence>
<keyword evidence="2" id="KW-1185">Reference proteome</keyword>
<evidence type="ECO:0000313" key="1">
    <source>
        <dbReference type="EMBL" id="MFC3285536.1"/>
    </source>
</evidence>
<reference evidence="2" key="1">
    <citation type="journal article" date="2019" name="Int. J. Syst. Evol. Microbiol.">
        <title>The Global Catalogue of Microorganisms (GCM) 10K type strain sequencing project: providing services to taxonomists for standard genome sequencing and annotation.</title>
        <authorList>
            <consortium name="The Broad Institute Genomics Platform"/>
            <consortium name="The Broad Institute Genome Sequencing Center for Infectious Disease"/>
            <person name="Wu L."/>
            <person name="Ma J."/>
        </authorList>
    </citation>
    <scope>NUCLEOTIDE SEQUENCE [LARGE SCALE GENOMIC DNA]</scope>
    <source>
        <strain evidence="2">CECT 7698</strain>
    </source>
</reference>
<protein>
    <submittedName>
        <fullName evidence="1">WbqC family protein</fullName>
    </submittedName>
</protein>
<organism evidence="1 2">
    <name type="scientific">Litchfieldella rifensis</name>
    <dbReference type="NCBI Taxonomy" id="762643"/>
    <lineage>
        <taxon>Bacteria</taxon>
        <taxon>Pseudomonadati</taxon>
        <taxon>Pseudomonadota</taxon>
        <taxon>Gammaproteobacteria</taxon>
        <taxon>Oceanospirillales</taxon>
        <taxon>Halomonadaceae</taxon>
        <taxon>Litchfieldella</taxon>
    </lineage>
</organism>
<evidence type="ECO:0000313" key="2">
    <source>
        <dbReference type="Proteomes" id="UP001595579"/>
    </source>
</evidence>
<dbReference type="RefSeq" id="WP_386776302.1">
    <property type="nucleotide sequence ID" value="NZ_JBHRUG010000031.1"/>
</dbReference>
<name>A0ABV7LTF5_9GAMM</name>
<dbReference type="Proteomes" id="UP001595579">
    <property type="component" value="Unassembled WGS sequence"/>
</dbReference>
<accession>A0ABV7LTF5</accession>
<dbReference type="EMBL" id="JBHRUG010000031">
    <property type="protein sequence ID" value="MFC3285536.1"/>
    <property type="molecule type" value="Genomic_DNA"/>
</dbReference>
<comment type="caution">
    <text evidence="1">The sequence shown here is derived from an EMBL/GenBank/DDBJ whole genome shotgun (WGS) entry which is preliminary data.</text>
</comment>
<dbReference type="InterPro" id="IPR014985">
    <property type="entry name" value="WbqC"/>
</dbReference>
<proteinExistence type="predicted"/>
<dbReference type="Pfam" id="PF08889">
    <property type="entry name" value="WbqC"/>
    <property type="match status" value="1"/>
</dbReference>